<dbReference type="Proteomes" id="UP000198415">
    <property type="component" value="Unassembled WGS sequence"/>
</dbReference>
<dbReference type="EMBL" id="FZNR01000004">
    <property type="protein sequence ID" value="SNR66803.1"/>
    <property type="molecule type" value="Genomic_DNA"/>
</dbReference>
<dbReference type="Pfam" id="PF14300">
    <property type="entry name" value="DMP19"/>
    <property type="match status" value="1"/>
</dbReference>
<keyword evidence="3" id="KW-1185">Reference proteome</keyword>
<evidence type="ECO:0000313" key="2">
    <source>
        <dbReference type="EMBL" id="SNR66803.1"/>
    </source>
</evidence>
<evidence type="ECO:0000259" key="1">
    <source>
        <dbReference type="Pfam" id="PF14300"/>
    </source>
</evidence>
<accession>A0A238Y830</accession>
<evidence type="ECO:0000313" key="3">
    <source>
        <dbReference type="Proteomes" id="UP000198415"/>
    </source>
</evidence>
<protein>
    <recommendedName>
        <fullName evidence="1">DNA mimic protein DMP19 C-terminal domain-containing protein</fullName>
    </recommendedName>
</protein>
<dbReference type="AlphaFoldDB" id="A0A238Y830"/>
<gene>
    <name evidence="2" type="ORF">SAMN06264365_104313</name>
</gene>
<reference evidence="2 3" key="1">
    <citation type="submission" date="2017-06" db="EMBL/GenBank/DDBJ databases">
        <authorList>
            <person name="Kim H.J."/>
            <person name="Triplett B.A."/>
        </authorList>
    </citation>
    <scope>NUCLEOTIDE SEQUENCE [LARGE SCALE GENOMIC DNA]</scope>
    <source>
        <strain evidence="2 3">DSM 43151</strain>
    </source>
</reference>
<dbReference type="InterPro" id="IPR025402">
    <property type="entry name" value="DMP19_C"/>
</dbReference>
<sequence>MNVIDAVWKRACGHQGGGVGDRHLSALLLVHGAMLNGGAGTAVVGFDPAELRAAVEACEYFGLNGLASLFREIPAAAASADDEERLNAAFQDMDPDGLMVPAAFEDRYAATPEDFDPVAKRRFGRGER</sequence>
<dbReference type="RefSeq" id="WP_089293487.1">
    <property type="nucleotide sequence ID" value="NZ_BOMU01000037.1"/>
</dbReference>
<feature type="domain" description="DNA mimic protein DMP19 C-terminal" evidence="1">
    <location>
        <begin position="21"/>
        <end position="116"/>
    </location>
</feature>
<organism evidence="2 3">
    <name type="scientific">Actinoplanes regularis</name>
    <dbReference type="NCBI Taxonomy" id="52697"/>
    <lineage>
        <taxon>Bacteria</taxon>
        <taxon>Bacillati</taxon>
        <taxon>Actinomycetota</taxon>
        <taxon>Actinomycetes</taxon>
        <taxon>Micromonosporales</taxon>
        <taxon>Micromonosporaceae</taxon>
        <taxon>Actinoplanes</taxon>
    </lineage>
</organism>
<proteinExistence type="predicted"/>
<name>A0A238Y830_9ACTN</name>
<dbReference type="OrthoDB" id="5147630at2"/>